<feature type="domain" description="Thioredoxin" evidence="2">
    <location>
        <begin position="64"/>
        <end position="154"/>
    </location>
</feature>
<name>A0A927RD21_9BACL</name>
<dbReference type="RefSeq" id="WP_192598681.1">
    <property type="nucleotide sequence ID" value="NZ_JADBEL010000009.1"/>
</dbReference>
<proteinExistence type="predicted"/>
<organism evidence="3 4">
    <name type="scientific">Sporosarcina limicola</name>
    <dbReference type="NCBI Taxonomy" id="34101"/>
    <lineage>
        <taxon>Bacteria</taxon>
        <taxon>Bacillati</taxon>
        <taxon>Bacillota</taxon>
        <taxon>Bacilli</taxon>
        <taxon>Bacillales</taxon>
        <taxon>Caryophanaceae</taxon>
        <taxon>Sporosarcina</taxon>
    </lineage>
</organism>
<keyword evidence="3" id="KW-0413">Isomerase</keyword>
<dbReference type="Pfam" id="PF00085">
    <property type="entry name" value="Thioredoxin"/>
    <property type="match status" value="1"/>
</dbReference>
<dbReference type="EMBL" id="JADBEL010000009">
    <property type="protein sequence ID" value="MBE1554940.1"/>
    <property type="molecule type" value="Genomic_DNA"/>
</dbReference>
<dbReference type="InterPro" id="IPR036249">
    <property type="entry name" value="Thioredoxin-like_sf"/>
</dbReference>
<dbReference type="AlphaFoldDB" id="A0A927RD21"/>
<evidence type="ECO:0000313" key="4">
    <source>
        <dbReference type="Proteomes" id="UP000658225"/>
    </source>
</evidence>
<dbReference type="GO" id="GO:0016853">
    <property type="term" value="F:isomerase activity"/>
    <property type="evidence" value="ECO:0007669"/>
    <property type="project" value="UniProtKB-KW"/>
</dbReference>
<protein>
    <submittedName>
        <fullName evidence="3">Thiol-disulfide isomerase/thioredoxin</fullName>
    </submittedName>
</protein>
<comment type="caution">
    <text evidence="3">The sequence shown here is derived from an EMBL/GenBank/DDBJ whole genome shotgun (WGS) entry which is preliminary data.</text>
</comment>
<keyword evidence="1" id="KW-1133">Transmembrane helix</keyword>
<dbReference type="CDD" id="cd02947">
    <property type="entry name" value="TRX_family"/>
    <property type="match status" value="1"/>
</dbReference>
<sequence>MKKLLAIGGVIIAVFILIIVLSNKSDEEKLKKNPYGKDNLEKSTIALIGNPNYSNIVLPEALFEKIDANRSVTVYYFSPNCGYCMEMTPVMMPIAKEMGVDVLQYNMLEFGDKVNEKTKYGIYEFPSLVHYENGKEVGRIVGGQPEDNIRAFFKEFEGK</sequence>
<keyword evidence="1" id="KW-0812">Transmembrane</keyword>
<evidence type="ECO:0000313" key="3">
    <source>
        <dbReference type="EMBL" id="MBE1554940.1"/>
    </source>
</evidence>
<keyword evidence="4" id="KW-1185">Reference proteome</keyword>
<evidence type="ECO:0000259" key="2">
    <source>
        <dbReference type="Pfam" id="PF00085"/>
    </source>
</evidence>
<accession>A0A927RD21</accession>
<dbReference type="SUPFAM" id="SSF52833">
    <property type="entry name" value="Thioredoxin-like"/>
    <property type="match status" value="1"/>
</dbReference>
<dbReference type="Proteomes" id="UP000658225">
    <property type="component" value="Unassembled WGS sequence"/>
</dbReference>
<keyword evidence="1" id="KW-0472">Membrane</keyword>
<dbReference type="Gene3D" id="3.40.30.10">
    <property type="entry name" value="Glutaredoxin"/>
    <property type="match status" value="1"/>
</dbReference>
<evidence type="ECO:0000256" key="1">
    <source>
        <dbReference type="SAM" id="Phobius"/>
    </source>
</evidence>
<gene>
    <name evidence="3" type="ORF">H4683_002018</name>
</gene>
<reference evidence="3" key="1">
    <citation type="submission" date="2020-10" db="EMBL/GenBank/DDBJ databases">
        <title>Genomic Encyclopedia of Type Strains, Phase IV (KMG-IV): sequencing the most valuable type-strain genomes for metagenomic binning, comparative biology and taxonomic classification.</title>
        <authorList>
            <person name="Goeker M."/>
        </authorList>
    </citation>
    <scope>NUCLEOTIDE SEQUENCE</scope>
    <source>
        <strain evidence="3">DSM 13886</strain>
    </source>
</reference>
<dbReference type="InterPro" id="IPR013766">
    <property type="entry name" value="Thioredoxin_domain"/>
</dbReference>
<feature type="transmembrane region" description="Helical" evidence="1">
    <location>
        <begin position="6"/>
        <end position="23"/>
    </location>
</feature>